<evidence type="ECO:0000313" key="8">
    <source>
        <dbReference type="EMBL" id="KIX93915.1"/>
    </source>
</evidence>
<feature type="compositionally biased region" description="Polar residues" evidence="6">
    <location>
        <begin position="604"/>
        <end position="619"/>
    </location>
</feature>
<proteinExistence type="predicted"/>
<sequence length="975" mass="106769">MTSFRLRENFRKGRKNAARSSAQRASGHDPALPHQRENSRSQQGRQSTAPLPRSRHDALDGGETGTGLTPSGTTTLPTTAICIVQSHEDEDLSRSALATFYREKINEKINNAPPSGPLSRWTYVGTTASNLAHLVHSRTTRPECLHYPFPNYRATLPWKPFTSSSSTHAVPVNRGQDSSAAHAPPQWTFAPPSDPDLAVLPVSEIRAELINAYFEHIHPGFPIIQESDFRNRLEQGISNVGSPANGNVLKQEPPALLLIQCVLLAGVHVSMHPRVRHVRASIKQALYRRVRTLFDMHHENDRLNLIQAALILTWHVDSADDISANGWYWSGVASRIALGLGLHRRMASVEMSIRDQRRLRTLWWMVAQTEIMFAFSHGRPVSFDLDDCDQAMLTKKDLQEEYFDSETGTSHEACTADVDFCLANTSLCFLIWEILKLHSPGWKRRLGGEDSSAMRAAKRELNDRLAKWCMQLPSALGQPGHPSQSSLATQLHLHYYAAIITLNRRLPASIPEPDPGYGPGFWMKQASCPLSAVADLRSPCDDGLPTGNHFEGQWLSLCHSSALSIVSILNRMVDSGWSKSCWPSTLTSILAAATVFSSEIRTATSPLQSPGNDATSAGTWSADRVESRLRGQNSGSSSNLLMALESFHKLQALASLSNALIPYWSSADGLCRLLELILAELKVLLNTVASISVDLADCNSNATPEHHQPRTSSENGTRENITTFSHAADVAVEPPRWNQRSPALSQAQSNTRQRPWTGNVTQLSESTRALRATPNASITPADYGGTGDAARTRRRTGRGFSPHHTGLPPQQGDTLLNEFNGLRPSGHVNNGSGYDKVGGSLDTVALHHMDDVSGTSNSHAGHGDAHISDISGIWDAESYPSNAPLGLAPGMEKSGVRNSAEDFTMSDYPGSLGADAPAYLHRQHGSQRPQEPQVSTEQVDGFAGFLDPMNHTRSDWEVQVEHLLSCMIDPEAVRL</sequence>
<dbReference type="InterPro" id="IPR052073">
    <property type="entry name" value="Amide_Lactam_Regulators"/>
</dbReference>
<dbReference type="Proteomes" id="UP000053411">
    <property type="component" value="Unassembled WGS sequence"/>
</dbReference>
<feature type="compositionally biased region" description="Low complexity" evidence="6">
    <location>
        <begin position="66"/>
        <end position="75"/>
    </location>
</feature>
<dbReference type="GO" id="GO:0003677">
    <property type="term" value="F:DNA binding"/>
    <property type="evidence" value="ECO:0007669"/>
    <property type="project" value="UniProtKB-KW"/>
</dbReference>
<dbReference type="OrthoDB" id="39175at2759"/>
<name>A0A0D2GWF7_9EURO</name>
<dbReference type="VEuPathDB" id="FungiDB:Z520_10252"/>
<dbReference type="AlphaFoldDB" id="A0A0D2GWF7"/>
<organism evidence="8 9">
    <name type="scientific">Fonsecaea multimorphosa CBS 102226</name>
    <dbReference type="NCBI Taxonomy" id="1442371"/>
    <lineage>
        <taxon>Eukaryota</taxon>
        <taxon>Fungi</taxon>
        <taxon>Dikarya</taxon>
        <taxon>Ascomycota</taxon>
        <taxon>Pezizomycotina</taxon>
        <taxon>Eurotiomycetes</taxon>
        <taxon>Chaetothyriomycetidae</taxon>
        <taxon>Chaetothyriales</taxon>
        <taxon>Herpotrichiellaceae</taxon>
        <taxon>Fonsecaea</taxon>
    </lineage>
</organism>
<dbReference type="SMART" id="SM00906">
    <property type="entry name" value="Fungal_trans"/>
    <property type="match status" value="1"/>
</dbReference>
<evidence type="ECO:0000256" key="4">
    <source>
        <dbReference type="ARBA" id="ARBA00023163"/>
    </source>
</evidence>
<feature type="region of interest" description="Disordered" evidence="6">
    <location>
        <begin position="165"/>
        <end position="186"/>
    </location>
</feature>
<feature type="compositionally biased region" description="Basic and acidic residues" evidence="6">
    <location>
        <begin position="1"/>
        <end position="11"/>
    </location>
</feature>
<dbReference type="Pfam" id="PF04082">
    <property type="entry name" value="Fungal_trans"/>
    <property type="match status" value="1"/>
</dbReference>
<dbReference type="PANTHER" id="PTHR47171">
    <property type="entry name" value="FARA-RELATED"/>
    <property type="match status" value="1"/>
</dbReference>
<evidence type="ECO:0000256" key="2">
    <source>
        <dbReference type="ARBA" id="ARBA00023015"/>
    </source>
</evidence>
<dbReference type="GeneID" id="27715998"/>
<dbReference type="InterPro" id="IPR007219">
    <property type="entry name" value="XnlR_reg_dom"/>
</dbReference>
<evidence type="ECO:0000256" key="6">
    <source>
        <dbReference type="SAM" id="MobiDB-lite"/>
    </source>
</evidence>
<dbReference type="GO" id="GO:0008270">
    <property type="term" value="F:zinc ion binding"/>
    <property type="evidence" value="ECO:0007669"/>
    <property type="project" value="InterPro"/>
</dbReference>
<evidence type="ECO:0000259" key="7">
    <source>
        <dbReference type="SMART" id="SM00906"/>
    </source>
</evidence>
<reference evidence="8 9" key="1">
    <citation type="submission" date="2015-01" db="EMBL/GenBank/DDBJ databases">
        <title>The Genome Sequence of Fonsecaea multimorphosa CBS 102226.</title>
        <authorList>
            <consortium name="The Broad Institute Genomics Platform"/>
            <person name="Cuomo C."/>
            <person name="de Hoog S."/>
            <person name="Gorbushina A."/>
            <person name="Stielow B."/>
            <person name="Teixiera M."/>
            <person name="Abouelleil A."/>
            <person name="Chapman S.B."/>
            <person name="Priest M."/>
            <person name="Young S.K."/>
            <person name="Wortman J."/>
            <person name="Nusbaum C."/>
            <person name="Birren B."/>
        </authorList>
    </citation>
    <scope>NUCLEOTIDE SEQUENCE [LARGE SCALE GENOMIC DNA]</scope>
    <source>
        <strain evidence="8 9">CBS 102226</strain>
    </source>
</reference>
<feature type="domain" description="Xylanolytic transcriptional activator regulatory" evidence="7">
    <location>
        <begin position="326"/>
        <end position="399"/>
    </location>
</feature>
<dbReference type="GO" id="GO:0006351">
    <property type="term" value="P:DNA-templated transcription"/>
    <property type="evidence" value="ECO:0007669"/>
    <property type="project" value="InterPro"/>
</dbReference>
<gene>
    <name evidence="8" type="ORF">Z520_10252</name>
</gene>
<feature type="region of interest" description="Disordered" evidence="6">
    <location>
        <begin position="733"/>
        <end position="818"/>
    </location>
</feature>
<keyword evidence="2" id="KW-0805">Transcription regulation</keyword>
<evidence type="ECO:0000313" key="9">
    <source>
        <dbReference type="Proteomes" id="UP000053411"/>
    </source>
</evidence>
<dbReference type="EMBL" id="KN848090">
    <property type="protein sequence ID" value="KIX93915.1"/>
    <property type="molecule type" value="Genomic_DNA"/>
</dbReference>
<evidence type="ECO:0000256" key="1">
    <source>
        <dbReference type="ARBA" id="ARBA00022833"/>
    </source>
</evidence>
<dbReference type="CDD" id="cd12148">
    <property type="entry name" value="fungal_TF_MHR"/>
    <property type="match status" value="1"/>
</dbReference>
<dbReference type="PANTHER" id="PTHR47171:SF3">
    <property type="entry name" value="FARA-RELATED"/>
    <property type="match status" value="1"/>
</dbReference>
<feature type="compositionally biased region" description="Polar residues" evidence="6">
    <location>
        <begin position="40"/>
        <end position="49"/>
    </location>
</feature>
<feature type="region of interest" description="Disordered" evidence="6">
    <location>
        <begin position="604"/>
        <end position="631"/>
    </location>
</feature>
<keyword evidence="3" id="KW-0238">DNA-binding</keyword>
<accession>A0A0D2GWF7</accession>
<keyword evidence="4" id="KW-0804">Transcription</keyword>
<keyword evidence="5" id="KW-0539">Nucleus</keyword>
<dbReference type="RefSeq" id="XP_016628038.1">
    <property type="nucleotide sequence ID" value="XM_016780745.1"/>
</dbReference>
<feature type="compositionally biased region" description="Polar residues" evidence="6">
    <location>
        <begin position="738"/>
        <end position="767"/>
    </location>
</feature>
<evidence type="ECO:0000256" key="5">
    <source>
        <dbReference type="ARBA" id="ARBA00023242"/>
    </source>
</evidence>
<protein>
    <recommendedName>
        <fullName evidence="7">Xylanolytic transcriptional activator regulatory domain-containing protein</fullName>
    </recommendedName>
</protein>
<keyword evidence="9" id="KW-1185">Reference proteome</keyword>
<feature type="region of interest" description="Disordered" evidence="6">
    <location>
        <begin position="1"/>
        <end position="75"/>
    </location>
</feature>
<keyword evidence="1" id="KW-0862">Zinc</keyword>
<evidence type="ECO:0000256" key="3">
    <source>
        <dbReference type="ARBA" id="ARBA00023125"/>
    </source>
</evidence>